<dbReference type="eggNOG" id="ENOG502RMXX">
    <property type="taxonomic scope" value="Eukaryota"/>
</dbReference>
<keyword evidence="5 15" id="KW-0732">Signal</keyword>
<dbReference type="PANTHER" id="PTHR27005:SF521">
    <property type="entry name" value="WALL-ASSOCIATED RECEPTOR KINASE-LIKE 6"/>
    <property type="match status" value="1"/>
</dbReference>
<dbReference type="FunFam" id="1.10.510.10:FF:000084">
    <property type="entry name" value="Wall-associated receptor kinase 2"/>
    <property type="match status" value="1"/>
</dbReference>
<feature type="domain" description="Protein kinase" evidence="16">
    <location>
        <begin position="424"/>
        <end position="703"/>
    </location>
</feature>
<keyword evidence="9 14" id="KW-1133">Transmembrane helix</keyword>
<keyword evidence="8 13" id="KW-0067">ATP-binding</keyword>
<dbReference type="InterPro" id="IPR017441">
    <property type="entry name" value="Protein_kinase_ATP_BS"/>
</dbReference>
<keyword evidence="4 14" id="KW-0812">Transmembrane</keyword>
<dbReference type="PROSITE" id="PS50011">
    <property type="entry name" value="PROTEIN_KINASE_DOM"/>
    <property type="match status" value="1"/>
</dbReference>
<dbReference type="GO" id="GO:0004674">
    <property type="term" value="F:protein serine/threonine kinase activity"/>
    <property type="evidence" value="ECO:0007669"/>
    <property type="project" value="UniProtKB-KW"/>
</dbReference>
<evidence type="ECO:0000256" key="5">
    <source>
        <dbReference type="ARBA" id="ARBA00022729"/>
    </source>
</evidence>
<comment type="subcellular location">
    <subcellularLocation>
        <location evidence="1">Membrane</location>
        <topology evidence="1">Single-pass type I membrane protein</topology>
    </subcellularLocation>
</comment>
<keyword evidence="6 13" id="KW-0547">Nucleotide-binding</keyword>
<feature type="transmembrane region" description="Helical" evidence="14">
    <location>
        <begin position="351"/>
        <end position="374"/>
    </location>
</feature>
<evidence type="ECO:0000256" key="6">
    <source>
        <dbReference type="ARBA" id="ARBA00022741"/>
    </source>
</evidence>
<evidence type="ECO:0000313" key="18">
    <source>
        <dbReference type="Proteomes" id="UP000035740"/>
    </source>
</evidence>
<evidence type="ECO:0000313" key="17">
    <source>
        <dbReference type="EMBL" id="KMS97582.1"/>
    </source>
</evidence>
<dbReference type="PANTHER" id="PTHR27005">
    <property type="entry name" value="WALL-ASSOCIATED RECEPTOR KINASE-LIKE 21"/>
    <property type="match status" value="1"/>
</dbReference>
<dbReference type="FunFam" id="3.30.200.20:FF:000043">
    <property type="entry name" value="Wall-associated receptor kinase 2"/>
    <property type="match status" value="1"/>
</dbReference>
<evidence type="ECO:0000256" key="7">
    <source>
        <dbReference type="ARBA" id="ARBA00022777"/>
    </source>
</evidence>
<dbReference type="PROSITE" id="PS00107">
    <property type="entry name" value="PROTEIN_KINASE_ATP"/>
    <property type="match status" value="1"/>
</dbReference>
<dbReference type="Gene3D" id="1.10.510.10">
    <property type="entry name" value="Transferase(Phosphotransferase) domain 1"/>
    <property type="match status" value="1"/>
</dbReference>
<feature type="binding site" evidence="13">
    <location>
        <position position="453"/>
    </location>
    <ligand>
        <name>ATP</name>
        <dbReference type="ChEBI" id="CHEBI:30616"/>
    </ligand>
</feature>
<dbReference type="Pfam" id="PF00069">
    <property type="entry name" value="Pkinase"/>
    <property type="match status" value="1"/>
</dbReference>
<gene>
    <name evidence="17" type="ORF">BVRB_5g125530</name>
</gene>
<organism evidence="17 18">
    <name type="scientific">Beta vulgaris subsp. vulgaris</name>
    <name type="common">Beet</name>
    <dbReference type="NCBI Taxonomy" id="3555"/>
    <lineage>
        <taxon>Eukaryota</taxon>
        <taxon>Viridiplantae</taxon>
        <taxon>Streptophyta</taxon>
        <taxon>Embryophyta</taxon>
        <taxon>Tracheophyta</taxon>
        <taxon>Spermatophyta</taxon>
        <taxon>Magnoliopsida</taxon>
        <taxon>eudicotyledons</taxon>
        <taxon>Gunneridae</taxon>
        <taxon>Pentapetalae</taxon>
        <taxon>Caryophyllales</taxon>
        <taxon>Chenopodiaceae</taxon>
        <taxon>Betoideae</taxon>
        <taxon>Beta</taxon>
    </lineage>
</organism>
<dbReference type="PROSITE" id="PS00108">
    <property type="entry name" value="PROTEIN_KINASE_ST"/>
    <property type="match status" value="1"/>
</dbReference>
<dbReference type="InterPro" id="IPR011009">
    <property type="entry name" value="Kinase-like_dom_sf"/>
</dbReference>
<feature type="chain" id="PRO_5005294403" description="Protein kinase domain-containing protein" evidence="15">
    <location>
        <begin position="26"/>
        <end position="895"/>
    </location>
</feature>
<dbReference type="Proteomes" id="UP000035740">
    <property type="component" value="Unassembled WGS sequence"/>
</dbReference>
<keyword evidence="2" id="KW-0723">Serine/threonine-protein kinase</keyword>
<keyword evidence="7" id="KW-0418">Kinase</keyword>
<dbReference type="GO" id="GO:0005886">
    <property type="term" value="C:plasma membrane"/>
    <property type="evidence" value="ECO:0007669"/>
    <property type="project" value="TreeGrafter"/>
</dbReference>
<dbReference type="SUPFAM" id="SSF56112">
    <property type="entry name" value="Protein kinase-like (PK-like)"/>
    <property type="match status" value="1"/>
</dbReference>
<dbReference type="SMART" id="SM00220">
    <property type="entry name" value="S_TKc"/>
    <property type="match status" value="1"/>
</dbReference>
<keyword evidence="10 14" id="KW-0472">Membrane</keyword>
<proteinExistence type="predicted"/>
<reference evidence="17 18" key="1">
    <citation type="journal article" date="2014" name="Nature">
        <title>The genome of the recently domesticated crop plant sugar beet (Beta vulgaris).</title>
        <authorList>
            <person name="Dohm J.C."/>
            <person name="Minoche A.E."/>
            <person name="Holtgrawe D."/>
            <person name="Capella-Gutierrez S."/>
            <person name="Zakrzewski F."/>
            <person name="Tafer H."/>
            <person name="Rupp O."/>
            <person name="Sorensen T.R."/>
            <person name="Stracke R."/>
            <person name="Reinhardt R."/>
            <person name="Goesmann A."/>
            <person name="Kraft T."/>
            <person name="Schulz B."/>
            <person name="Stadler P.F."/>
            <person name="Schmidt T."/>
            <person name="Gabaldon T."/>
            <person name="Lehrach H."/>
            <person name="Weisshaar B."/>
            <person name="Himmelbauer H."/>
        </authorList>
    </citation>
    <scope>NUCLEOTIDE SEQUENCE [LARGE SCALE GENOMIC DNA]</scope>
    <source>
        <tissue evidence="17">Taproot</tissue>
    </source>
</reference>
<sequence>MVSKSALYQCILILCLGIPLIVVASSSVDLTTHIPIAKLGCQETCKNSTIKIPYPFGIGTNCYYDPWYEIVCNVSSSSSSSSSSSPSGVERPILKAFNVEILSLRSCLSGNCDVSDLRLEIATPWKNICTSEKQVIMDMDKSPFRMSSIGNKLVVKGCPSVSTLMDRKGETVGRCTSVCEGSNNSSTAGDQRNSSSSCDGLGCCTISLDDNQPYLGLDFYQIALGNSSNRANQTCVEFALVEWLILPEEDTDVYDNLPRDNLVPTELHWMPPALLEEIFVSSKNHKSSDFSCKPFCGVYDEIQCVNICTCNDGFEGNPYIPNGCQDPCKVGSNHSSLNCKTRALAITSKPVLGLMIVLGLVILLLLWYGTYRLVKRWRKIKQRNKFFKRNGGLLLQQQMISEGGVVESTRIFTARELETATDNFNSNRVLGHGGHGTVYKGMLLDGRVVAVKKPTKVDTNQSEHFINEVVILSQINHRNVVKLLGCCLETKVPLLVYEFITNGTLAKHIHNPSEDFQITWNMRVHIAAETAGALAYLHSSSSTPIYHRDIKSSNILLDDKYRAKLSDFGTSRAMMVDQTHLITRVQGTFGYVDPEYFQTNQYTEKSDVYSFGVVLCELLTSVKPVSRTETGGWKGLVNEFLFHFETSYSDLHKILDAQIIDKANEEEVIMVANLAKRCLNLRGKERPTMKEVASILEGIRSFNVPPALELELKTLKKGDVIMEVGNINDDYVSSTTSSEENIKVGFEVLKSEVLVNHLKMESEIAADALLDYVTFQILPENRYGACICSEEKEEMVGDGPLEHLLEHVPYIKDQIVKGSCDNFILELPDPTGDNGWFTKATLTRFLHVIRSPDALNKFIAVSNELSQLEETRKCYLSLHTQLKRIKLLLKPHHIH</sequence>
<dbReference type="GO" id="GO:0007166">
    <property type="term" value="P:cell surface receptor signaling pathway"/>
    <property type="evidence" value="ECO:0007669"/>
    <property type="project" value="InterPro"/>
</dbReference>
<dbReference type="AlphaFoldDB" id="A0A0J8BCA3"/>
<feature type="signal peptide" evidence="15">
    <location>
        <begin position="1"/>
        <end position="25"/>
    </location>
</feature>
<comment type="catalytic activity">
    <reaction evidence="12">
        <text>L-threonyl-[protein] + ATP = O-phospho-L-threonyl-[protein] + ADP + H(+)</text>
        <dbReference type="Rhea" id="RHEA:46608"/>
        <dbReference type="Rhea" id="RHEA-COMP:11060"/>
        <dbReference type="Rhea" id="RHEA-COMP:11605"/>
        <dbReference type="ChEBI" id="CHEBI:15378"/>
        <dbReference type="ChEBI" id="CHEBI:30013"/>
        <dbReference type="ChEBI" id="CHEBI:30616"/>
        <dbReference type="ChEBI" id="CHEBI:61977"/>
        <dbReference type="ChEBI" id="CHEBI:456216"/>
    </reaction>
</comment>
<dbReference type="Gene3D" id="3.30.200.20">
    <property type="entry name" value="Phosphorylase Kinase, domain 1"/>
    <property type="match status" value="1"/>
</dbReference>
<name>A0A0J8BCA3_BETVV</name>
<dbReference type="InterPro" id="IPR045274">
    <property type="entry name" value="WAK-like"/>
</dbReference>
<evidence type="ECO:0000256" key="4">
    <source>
        <dbReference type="ARBA" id="ARBA00022692"/>
    </source>
</evidence>
<dbReference type="GO" id="GO:0005524">
    <property type="term" value="F:ATP binding"/>
    <property type="evidence" value="ECO:0007669"/>
    <property type="project" value="UniProtKB-UniRule"/>
</dbReference>
<evidence type="ECO:0000256" key="11">
    <source>
        <dbReference type="ARBA" id="ARBA00047558"/>
    </source>
</evidence>
<dbReference type="InterPro" id="IPR000719">
    <property type="entry name" value="Prot_kinase_dom"/>
</dbReference>
<keyword evidence="3" id="KW-0808">Transferase</keyword>
<evidence type="ECO:0000256" key="10">
    <source>
        <dbReference type="ARBA" id="ARBA00023136"/>
    </source>
</evidence>
<evidence type="ECO:0000256" key="13">
    <source>
        <dbReference type="PROSITE-ProRule" id="PRU10141"/>
    </source>
</evidence>
<comment type="catalytic activity">
    <reaction evidence="11">
        <text>L-seryl-[protein] + ATP = O-phospho-L-seryl-[protein] + ADP + H(+)</text>
        <dbReference type="Rhea" id="RHEA:17989"/>
        <dbReference type="Rhea" id="RHEA-COMP:9863"/>
        <dbReference type="Rhea" id="RHEA-COMP:11604"/>
        <dbReference type="ChEBI" id="CHEBI:15378"/>
        <dbReference type="ChEBI" id="CHEBI:29999"/>
        <dbReference type="ChEBI" id="CHEBI:30616"/>
        <dbReference type="ChEBI" id="CHEBI:83421"/>
        <dbReference type="ChEBI" id="CHEBI:456216"/>
    </reaction>
</comment>
<keyword evidence="18" id="KW-1185">Reference proteome</keyword>
<evidence type="ECO:0000256" key="12">
    <source>
        <dbReference type="ARBA" id="ARBA00047951"/>
    </source>
</evidence>
<evidence type="ECO:0000256" key="15">
    <source>
        <dbReference type="SAM" id="SignalP"/>
    </source>
</evidence>
<evidence type="ECO:0000256" key="2">
    <source>
        <dbReference type="ARBA" id="ARBA00022527"/>
    </source>
</evidence>
<evidence type="ECO:0000256" key="9">
    <source>
        <dbReference type="ARBA" id="ARBA00022989"/>
    </source>
</evidence>
<accession>A0A0J8BCA3</accession>
<evidence type="ECO:0000259" key="16">
    <source>
        <dbReference type="PROSITE" id="PS50011"/>
    </source>
</evidence>
<dbReference type="InterPro" id="IPR008271">
    <property type="entry name" value="Ser/Thr_kinase_AS"/>
</dbReference>
<dbReference type="EMBL" id="KQ090304">
    <property type="protein sequence ID" value="KMS97582.1"/>
    <property type="molecule type" value="Genomic_DNA"/>
</dbReference>
<evidence type="ECO:0000256" key="8">
    <source>
        <dbReference type="ARBA" id="ARBA00022840"/>
    </source>
</evidence>
<protein>
    <recommendedName>
        <fullName evidence="16">Protein kinase domain-containing protein</fullName>
    </recommendedName>
</protein>
<evidence type="ECO:0000256" key="3">
    <source>
        <dbReference type="ARBA" id="ARBA00022679"/>
    </source>
</evidence>
<evidence type="ECO:0000256" key="1">
    <source>
        <dbReference type="ARBA" id="ARBA00004479"/>
    </source>
</evidence>
<dbReference type="Gramene" id="KMS97582">
    <property type="protein sequence ID" value="KMS97582"/>
    <property type="gene ID" value="BVRB_5g125530"/>
</dbReference>
<evidence type="ECO:0000256" key="14">
    <source>
        <dbReference type="SAM" id="Phobius"/>
    </source>
</evidence>
<dbReference type="OrthoDB" id="4062651at2759"/>